<gene>
    <name evidence="1" type="ORF">ACJMK2_032326</name>
</gene>
<organism evidence="1 2">
    <name type="scientific">Sinanodonta woodiana</name>
    <name type="common">Chinese pond mussel</name>
    <name type="synonym">Anodonta woodiana</name>
    <dbReference type="NCBI Taxonomy" id="1069815"/>
    <lineage>
        <taxon>Eukaryota</taxon>
        <taxon>Metazoa</taxon>
        <taxon>Spiralia</taxon>
        <taxon>Lophotrochozoa</taxon>
        <taxon>Mollusca</taxon>
        <taxon>Bivalvia</taxon>
        <taxon>Autobranchia</taxon>
        <taxon>Heteroconchia</taxon>
        <taxon>Palaeoheterodonta</taxon>
        <taxon>Unionida</taxon>
        <taxon>Unionoidea</taxon>
        <taxon>Unionidae</taxon>
        <taxon>Unioninae</taxon>
        <taxon>Sinanodonta</taxon>
    </lineage>
</organism>
<evidence type="ECO:0000313" key="1">
    <source>
        <dbReference type="EMBL" id="KAL3880055.1"/>
    </source>
</evidence>
<feature type="non-terminal residue" evidence="1">
    <location>
        <position position="92"/>
    </location>
</feature>
<dbReference type="EMBL" id="JBJQND010000004">
    <property type="protein sequence ID" value="KAL3880055.1"/>
    <property type="molecule type" value="Genomic_DNA"/>
</dbReference>
<protein>
    <submittedName>
        <fullName evidence="1">Uncharacterized protein</fullName>
    </submittedName>
</protein>
<keyword evidence="2" id="KW-1185">Reference proteome</keyword>
<proteinExistence type="predicted"/>
<evidence type="ECO:0000313" key="2">
    <source>
        <dbReference type="Proteomes" id="UP001634394"/>
    </source>
</evidence>
<comment type="caution">
    <text evidence="1">The sequence shown here is derived from an EMBL/GenBank/DDBJ whole genome shotgun (WGS) entry which is preliminary data.</text>
</comment>
<feature type="non-terminal residue" evidence="1">
    <location>
        <position position="1"/>
    </location>
</feature>
<sequence length="92" mass="10652">DRNECLSQSVFIPGQERVPITECVYPRTGTSAYHRVCLSQDRNECLSQSVFIPEQERVLITECVYPRTGTSALELVSPKRVYFSFTRHKIKR</sequence>
<name>A0ABD3X1I2_SINWO</name>
<dbReference type="Proteomes" id="UP001634394">
    <property type="component" value="Unassembled WGS sequence"/>
</dbReference>
<accession>A0ABD3X1I2</accession>
<reference evidence="1 2" key="1">
    <citation type="submission" date="2024-11" db="EMBL/GenBank/DDBJ databases">
        <title>Chromosome-level genome assembly of the freshwater bivalve Anodonta woodiana.</title>
        <authorList>
            <person name="Chen X."/>
        </authorList>
    </citation>
    <scope>NUCLEOTIDE SEQUENCE [LARGE SCALE GENOMIC DNA]</scope>
    <source>
        <strain evidence="1">MN2024</strain>
        <tissue evidence="1">Gills</tissue>
    </source>
</reference>
<dbReference type="AlphaFoldDB" id="A0ABD3X1I2"/>